<evidence type="ECO:0000313" key="1">
    <source>
        <dbReference type="EMBL" id="AHH95844.1"/>
    </source>
</evidence>
<dbReference type="InterPro" id="IPR011990">
    <property type="entry name" value="TPR-like_helical_dom_sf"/>
</dbReference>
<gene>
    <name evidence="1" type="ORF">KALB_2476</name>
</gene>
<evidence type="ECO:0008006" key="3">
    <source>
        <dbReference type="Google" id="ProtNLM"/>
    </source>
</evidence>
<accession>W5WCA6</accession>
<dbReference type="AlphaFoldDB" id="W5WCA6"/>
<reference evidence="1 2" key="1">
    <citation type="journal article" date="2014" name="BMC Genomics">
        <title>Complete genome sequence of producer of the glycopeptide antibiotic Aculeximycin Kutzneria albida DSM 43870T, a representative of minor genus of Pseudonocardiaceae.</title>
        <authorList>
            <person name="Rebets Y."/>
            <person name="Tokovenko B."/>
            <person name="Lushchyk I."/>
            <person name="Ruckert C."/>
            <person name="Zaburannyi N."/>
            <person name="Bechthold A."/>
            <person name="Kalinowski J."/>
            <person name="Luzhetskyy A."/>
        </authorList>
    </citation>
    <scope>NUCLEOTIDE SEQUENCE [LARGE SCALE GENOMIC DNA]</scope>
    <source>
        <strain evidence="1">DSM 43870</strain>
    </source>
</reference>
<dbReference type="KEGG" id="kal:KALB_2476"/>
<protein>
    <recommendedName>
        <fullName evidence="3">Tetratricopeptide repeat protein</fullName>
    </recommendedName>
</protein>
<dbReference type="SUPFAM" id="SSF48452">
    <property type="entry name" value="TPR-like"/>
    <property type="match status" value="1"/>
</dbReference>
<dbReference type="Gene3D" id="1.25.40.10">
    <property type="entry name" value="Tetratricopeptide repeat domain"/>
    <property type="match status" value="1"/>
</dbReference>
<keyword evidence="2" id="KW-1185">Reference proteome</keyword>
<dbReference type="HOGENOM" id="CLU_2105783_0_0_11"/>
<sequence>MSGLCTLTRSTRSAATRRRYRCWSGQCGGTRRTSNERRIPHSLGIAHQGRGSGHQALEYFERSLELDRELADLYYEAFAHWRQALELLDRLGHADAEQVRRKLGLAEGRGAPRAG</sequence>
<proteinExistence type="predicted"/>
<dbReference type="STRING" id="1449976.KALB_2476"/>
<dbReference type="Proteomes" id="UP000019225">
    <property type="component" value="Chromosome"/>
</dbReference>
<dbReference type="EMBL" id="CP007155">
    <property type="protein sequence ID" value="AHH95844.1"/>
    <property type="molecule type" value="Genomic_DNA"/>
</dbReference>
<name>W5WCA6_9PSEU</name>
<evidence type="ECO:0000313" key="2">
    <source>
        <dbReference type="Proteomes" id="UP000019225"/>
    </source>
</evidence>
<organism evidence="1 2">
    <name type="scientific">Kutzneria albida DSM 43870</name>
    <dbReference type="NCBI Taxonomy" id="1449976"/>
    <lineage>
        <taxon>Bacteria</taxon>
        <taxon>Bacillati</taxon>
        <taxon>Actinomycetota</taxon>
        <taxon>Actinomycetes</taxon>
        <taxon>Pseudonocardiales</taxon>
        <taxon>Pseudonocardiaceae</taxon>
        <taxon>Kutzneria</taxon>
    </lineage>
</organism>